<keyword evidence="4 6" id="KW-1133">Transmembrane helix</keyword>
<organism evidence="8 9">
    <name type="scientific">Saprospira grandis (strain Lewin)</name>
    <dbReference type="NCBI Taxonomy" id="984262"/>
    <lineage>
        <taxon>Bacteria</taxon>
        <taxon>Pseudomonadati</taxon>
        <taxon>Bacteroidota</taxon>
        <taxon>Saprospiria</taxon>
        <taxon>Saprospirales</taxon>
        <taxon>Saprospiraceae</taxon>
        <taxon>Saprospira</taxon>
    </lineage>
</organism>
<accession>H6L8J9</accession>
<feature type="transmembrane region" description="Helical" evidence="6">
    <location>
        <begin position="24"/>
        <end position="47"/>
    </location>
</feature>
<proteinExistence type="inferred from homology"/>
<evidence type="ECO:0000313" key="9">
    <source>
        <dbReference type="Proteomes" id="UP000007519"/>
    </source>
</evidence>
<evidence type="ECO:0000256" key="2">
    <source>
        <dbReference type="ARBA" id="ARBA00022475"/>
    </source>
</evidence>
<dbReference type="HOGENOM" id="CLU_1353840_0_0_10"/>
<gene>
    <name evidence="8" type="ordered locus">SGRA_4009</name>
</gene>
<feature type="transmembrane region" description="Helical" evidence="6">
    <location>
        <begin position="100"/>
        <end position="117"/>
    </location>
</feature>
<sequence length="202" mass="22739">MAAKPISIDLQAIWRKYIWPYRSFYLLGGFLILGLIILFGTPLGLYLRDIEQLRQDIQAFGPWGAVIYVAVFLLASLLGLPGSAFMLLAMLLYGSWEGAALTYFAAWLSALATFYWAKLLGGKNAPQAKGWLKKYVEKVEQRPYWSLIVIRTFMQLSPFVGYSLAFSQMKPKDYILGNALALLVPISYMALAYAIFEAGYFS</sequence>
<dbReference type="PANTHER" id="PTHR12677:SF59">
    <property type="entry name" value="GOLGI APPARATUS MEMBRANE PROTEIN TVP38-RELATED"/>
    <property type="match status" value="1"/>
</dbReference>
<evidence type="ECO:0000256" key="5">
    <source>
        <dbReference type="ARBA" id="ARBA00023136"/>
    </source>
</evidence>
<dbReference type="KEGG" id="sgn:SGRA_4009"/>
<comment type="subcellular location">
    <subcellularLocation>
        <location evidence="1 6">Cell membrane</location>
        <topology evidence="1 6">Multi-pass membrane protein</topology>
    </subcellularLocation>
</comment>
<comment type="similarity">
    <text evidence="6">Belongs to the TVP38/TMEM64 family.</text>
</comment>
<dbReference type="STRING" id="984262.SGRA_4009"/>
<dbReference type="RefSeq" id="WP_015694306.1">
    <property type="nucleotide sequence ID" value="NC_016940.1"/>
</dbReference>
<keyword evidence="3 6" id="KW-0812">Transmembrane</keyword>
<keyword evidence="9" id="KW-1185">Reference proteome</keyword>
<keyword evidence="2 6" id="KW-1003">Cell membrane</keyword>
<feature type="transmembrane region" description="Helical" evidence="6">
    <location>
        <begin position="144"/>
        <end position="162"/>
    </location>
</feature>
<feature type="transmembrane region" description="Helical" evidence="6">
    <location>
        <begin position="174"/>
        <end position="196"/>
    </location>
</feature>
<keyword evidence="5 6" id="KW-0472">Membrane</keyword>
<dbReference type="eggNOG" id="COG0398">
    <property type="taxonomic scope" value="Bacteria"/>
</dbReference>
<name>H6L8J9_SAPGL</name>
<protein>
    <recommendedName>
        <fullName evidence="6">TVP38/TMEM64 family membrane protein</fullName>
    </recommendedName>
</protein>
<feature type="transmembrane region" description="Helical" evidence="6">
    <location>
        <begin position="67"/>
        <end position="93"/>
    </location>
</feature>
<dbReference type="AlphaFoldDB" id="H6L8J9"/>
<dbReference type="Proteomes" id="UP000007519">
    <property type="component" value="Chromosome"/>
</dbReference>
<dbReference type="GO" id="GO:0005886">
    <property type="term" value="C:plasma membrane"/>
    <property type="evidence" value="ECO:0007669"/>
    <property type="project" value="UniProtKB-SubCell"/>
</dbReference>
<dbReference type="OrthoDB" id="9812980at2"/>
<dbReference type="InterPro" id="IPR015414">
    <property type="entry name" value="TMEM64"/>
</dbReference>
<dbReference type="EMBL" id="CP002831">
    <property type="protein sequence ID" value="AFC26724.1"/>
    <property type="molecule type" value="Genomic_DNA"/>
</dbReference>
<feature type="domain" description="VTT" evidence="7">
    <location>
        <begin position="80"/>
        <end position="189"/>
    </location>
</feature>
<dbReference type="InterPro" id="IPR032816">
    <property type="entry name" value="VTT_dom"/>
</dbReference>
<evidence type="ECO:0000259" key="7">
    <source>
        <dbReference type="Pfam" id="PF09335"/>
    </source>
</evidence>
<evidence type="ECO:0000313" key="8">
    <source>
        <dbReference type="EMBL" id="AFC26724.1"/>
    </source>
</evidence>
<dbReference type="Pfam" id="PF09335">
    <property type="entry name" value="VTT_dom"/>
    <property type="match status" value="1"/>
</dbReference>
<evidence type="ECO:0000256" key="1">
    <source>
        <dbReference type="ARBA" id="ARBA00004651"/>
    </source>
</evidence>
<evidence type="ECO:0000256" key="3">
    <source>
        <dbReference type="ARBA" id="ARBA00022692"/>
    </source>
</evidence>
<evidence type="ECO:0000256" key="4">
    <source>
        <dbReference type="ARBA" id="ARBA00022989"/>
    </source>
</evidence>
<evidence type="ECO:0000256" key="6">
    <source>
        <dbReference type="RuleBase" id="RU366058"/>
    </source>
</evidence>
<reference evidence="8 9" key="1">
    <citation type="journal article" date="2012" name="Stand. Genomic Sci.">
        <title>Complete genome sequencing and analysis of Saprospira grandis str. Lewin, a predatory marine bacterium.</title>
        <authorList>
            <person name="Saw J.H."/>
            <person name="Yuryev A."/>
            <person name="Kanbe M."/>
            <person name="Hou S."/>
            <person name="Young A.G."/>
            <person name="Aizawa S."/>
            <person name="Alam M."/>
        </authorList>
    </citation>
    <scope>NUCLEOTIDE SEQUENCE [LARGE SCALE GENOMIC DNA]</scope>
    <source>
        <strain evidence="8 9">Lewin</strain>
    </source>
</reference>
<dbReference type="PANTHER" id="PTHR12677">
    <property type="entry name" value="GOLGI APPARATUS MEMBRANE PROTEIN TVP38-RELATED"/>
    <property type="match status" value="1"/>
</dbReference>